<name>A0A2G2X7U6_CAPBA</name>
<feature type="compositionally biased region" description="Low complexity" evidence="1">
    <location>
        <begin position="8"/>
        <end position="26"/>
    </location>
</feature>
<dbReference type="EMBL" id="MLFT02000003">
    <property type="protein sequence ID" value="PHT53575.1"/>
    <property type="molecule type" value="Genomic_DNA"/>
</dbReference>
<protein>
    <recommendedName>
        <fullName evidence="2">DUF7588 domain-containing protein</fullName>
    </recommendedName>
</protein>
<feature type="region of interest" description="Disordered" evidence="1">
    <location>
        <begin position="1"/>
        <end position="32"/>
    </location>
</feature>
<evidence type="ECO:0000313" key="3">
    <source>
        <dbReference type="EMBL" id="PHT53575.1"/>
    </source>
</evidence>
<dbReference type="PANTHER" id="PTHR47599">
    <property type="entry name" value="CELL-TO-CELL MOVEMENT PROTEIN"/>
    <property type="match status" value="1"/>
</dbReference>
<dbReference type="AlphaFoldDB" id="A0A2G2X7U6"/>
<evidence type="ECO:0000313" key="4">
    <source>
        <dbReference type="Proteomes" id="UP000224567"/>
    </source>
</evidence>
<reference evidence="3 4" key="1">
    <citation type="journal article" date="2017" name="Genome Biol.">
        <title>New reference genome sequences of hot pepper reveal the massive evolution of plant disease-resistance genes by retroduplication.</title>
        <authorList>
            <person name="Kim S."/>
            <person name="Park J."/>
            <person name="Yeom S.I."/>
            <person name="Kim Y.M."/>
            <person name="Seo E."/>
            <person name="Kim K.T."/>
            <person name="Kim M.S."/>
            <person name="Lee J.M."/>
            <person name="Cheong K."/>
            <person name="Shin H.S."/>
            <person name="Kim S.B."/>
            <person name="Han K."/>
            <person name="Lee J."/>
            <person name="Park M."/>
            <person name="Lee H.A."/>
            <person name="Lee H.Y."/>
            <person name="Lee Y."/>
            <person name="Oh S."/>
            <person name="Lee J.H."/>
            <person name="Choi E."/>
            <person name="Choi E."/>
            <person name="Lee S.E."/>
            <person name="Jeon J."/>
            <person name="Kim H."/>
            <person name="Choi G."/>
            <person name="Song H."/>
            <person name="Lee J."/>
            <person name="Lee S.C."/>
            <person name="Kwon J.K."/>
            <person name="Lee H.Y."/>
            <person name="Koo N."/>
            <person name="Hong Y."/>
            <person name="Kim R.W."/>
            <person name="Kang W.H."/>
            <person name="Huh J.H."/>
            <person name="Kang B.C."/>
            <person name="Yang T.J."/>
            <person name="Lee Y.H."/>
            <person name="Bennetzen J.L."/>
            <person name="Choi D."/>
        </authorList>
    </citation>
    <scope>NUCLEOTIDE SEQUENCE [LARGE SCALE GENOMIC DNA]</scope>
    <source>
        <strain evidence="4">cv. PBC81</strain>
    </source>
</reference>
<dbReference type="Pfam" id="PF01107">
    <property type="entry name" value="MP"/>
    <property type="match status" value="1"/>
</dbReference>
<proteinExistence type="predicted"/>
<organism evidence="3 4">
    <name type="scientific">Capsicum baccatum</name>
    <name type="common">Peruvian pepper</name>
    <dbReference type="NCBI Taxonomy" id="33114"/>
    <lineage>
        <taxon>Eukaryota</taxon>
        <taxon>Viridiplantae</taxon>
        <taxon>Streptophyta</taxon>
        <taxon>Embryophyta</taxon>
        <taxon>Tracheophyta</taxon>
        <taxon>Spermatophyta</taxon>
        <taxon>Magnoliopsida</taxon>
        <taxon>eudicotyledons</taxon>
        <taxon>Gunneridae</taxon>
        <taxon>Pentapetalae</taxon>
        <taxon>asterids</taxon>
        <taxon>lamiids</taxon>
        <taxon>Solanales</taxon>
        <taxon>Solanaceae</taxon>
        <taxon>Solanoideae</taxon>
        <taxon>Capsiceae</taxon>
        <taxon>Capsicum</taxon>
    </lineage>
</organism>
<dbReference type="PANTHER" id="PTHR47599:SF2">
    <property type="match status" value="1"/>
</dbReference>
<accession>A0A2G2X7U6</accession>
<dbReference type="InterPro" id="IPR056010">
    <property type="entry name" value="DUF7588"/>
</dbReference>
<reference evidence="4" key="2">
    <citation type="journal article" date="2017" name="J. Anim. Genet.">
        <title>Multiple reference genome sequences of hot pepper reveal the massive evolution of plant disease resistance genes by retroduplication.</title>
        <authorList>
            <person name="Kim S."/>
            <person name="Park J."/>
            <person name="Yeom S.-I."/>
            <person name="Kim Y.-M."/>
            <person name="Seo E."/>
            <person name="Kim K.-T."/>
            <person name="Kim M.-S."/>
            <person name="Lee J.M."/>
            <person name="Cheong K."/>
            <person name="Shin H.-S."/>
            <person name="Kim S.-B."/>
            <person name="Han K."/>
            <person name="Lee J."/>
            <person name="Park M."/>
            <person name="Lee H.-A."/>
            <person name="Lee H.-Y."/>
            <person name="Lee Y."/>
            <person name="Oh S."/>
            <person name="Lee J.H."/>
            <person name="Choi E."/>
            <person name="Choi E."/>
            <person name="Lee S.E."/>
            <person name="Jeon J."/>
            <person name="Kim H."/>
            <person name="Choi G."/>
            <person name="Song H."/>
            <person name="Lee J."/>
            <person name="Lee S.-C."/>
            <person name="Kwon J.-K."/>
            <person name="Lee H.-Y."/>
            <person name="Koo N."/>
            <person name="Hong Y."/>
            <person name="Kim R.W."/>
            <person name="Kang W.-H."/>
            <person name="Huh J.H."/>
            <person name="Kang B.-C."/>
            <person name="Yang T.-J."/>
            <person name="Lee Y.-H."/>
            <person name="Bennetzen J.L."/>
            <person name="Choi D."/>
        </authorList>
    </citation>
    <scope>NUCLEOTIDE SEQUENCE [LARGE SCALE GENOMIC DNA]</scope>
    <source>
        <strain evidence="4">cv. PBC81</strain>
    </source>
</reference>
<dbReference type="InterPro" id="IPR028919">
    <property type="entry name" value="Viral_movement"/>
</dbReference>
<gene>
    <name evidence="3" type="ORF">CQW23_08037</name>
</gene>
<dbReference type="Pfam" id="PF24496">
    <property type="entry name" value="DUF7588"/>
    <property type="match status" value="1"/>
</dbReference>
<dbReference type="OrthoDB" id="1429427at2759"/>
<evidence type="ECO:0000259" key="2">
    <source>
        <dbReference type="Pfam" id="PF24496"/>
    </source>
</evidence>
<feature type="domain" description="DUF7588" evidence="2">
    <location>
        <begin position="364"/>
        <end position="426"/>
    </location>
</feature>
<comment type="caution">
    <text evidence="3">The sequence shown here is derived from an EMBL/GenBank/DDBJ whole genome shotgun (WGS) entry which is preliminary data.</text>
</comment>
<dbReference type="Proteomes" id="UP000224567">
    <property type="component" value="Unassembled WGS sequence"/>
</dbReference>
<sequence length="509" mass="58046">MAFRCPFPSTSKNSSSTSTSYNSPSSKLKEKNSFSDLQQSIDDWQILKHPQDQIYKAPSRWRSLTSDYHISTVEQTIPLESDHEDIKLLNPRTIERRKHKHNYLHFGLVQIASKPLSREDLDTSLLLCLRDSRFLDFNDSLLGMVETSLCNGLIYFDCFSNFIVSLKDLNILDSLTLNVKTSNYKTKSESLPVAVIYRVQYKAMNTAFSSGAMKCSYKGETVLFQTDLQRSHLSVPKPISWNQVSLPQSWTLQDATPADKPENTAVSQIRQFSTGTSSISFQRSLSQWVSGSPSVLPEIQMARNLVFSFPSRIETVNLESRIPQAKYSVETPLTEIHDDPPQSPIYSALGAELGILSQDFHIDKKTLGTKFYSSGNFLKRTCFFNNFMKDKRKNIQEIYHAFLNSVQKQINFFAWFEAYIEYHQLDFPFSKSINVSKIWKTLNGANITAELPPSQGFTISHANNSIVVLPFKRKADNEPVTGKDIKSLFEQNNYTNKYLHTLGEYLTSK</sequence>
<dbReference type="InterPro" id="IPR051596">
    <property type="entry name" value="Caulimoviridae_Movement"/>
</dbReference>
<evidence type="ECO:0000256" key="1">
    <source>
        <dbReference type="SAM" id="MobiDB-lite"/>
    </source>
</evidence>
<keyword evidence="4" id="KW-1185">Reference proteome</keyword>